<name>A0A919V4E3_9ACTN</name>
<dbReference type="InterPro" id="IPR016032">
    <property type="entry name" value="Sig_transdc_resp-reg_C-effctor"/>
</dbReference>
<feature type="domain" description="HTH luxR-type" evidence="4">
    <location>
        <begin position="3"/>
        <end position="68"/>
    </location>
</feature>
<dbReference type="RefSeq" id="WP_380659857.1">
    <property type="nucleotide sequence ID" value="NZ_JBHLZQ010000071.1"/>
</dbReference>
<organism evidence="5 6">
    <name type="scientific">Sinosporangium siamense</name>
    <dbReference type="NCBI Taxonomy" id="1367973"/>
    <lineage>
        <taxon>Bacteria</taxon>
        <taxon>Bacillati</taxon>
        <taxon>Actinomycetota</taxon>
        <taxon>Actinomycetes</taxon>
        <taxon>Streptosporangiales</taxon>
        <taxon>Streptosporangiaceae</taxon>
        <taxon>Sinosporangium</taxon>
    </lineage>
</organism>
<keyword evidence="1" id="KW-0805">Transcription regulation</keyword>
<dbReference type="PRINTS" id="PR00038">
    <property type="entry name" value="HTHLUXR"/>
</dbReference>
<reference evidence="5" key="1">
    <citation type="submission" date="2021-01" db="EMBL/GenBank/DDBJ databases">
        <title>Whole genome shotgun sequence of Sinosporangium siamense NBRC 109515.</title>
        <authorList>
            <person name="Komaki H."/>
            <person name="Tamura T."/>
        </authorList>
    </citation>
    <scope>NUCLEOTIDE SEQUENCE</scope>
    <source>
        <strain evidence="5">NBRC 109515</strain>
    </source>
</reference>
<evidence type="ECO:0000256" key="2">
    <source>
        <dbReference type="ARBA" id="ARBA00023125"/>
    </source>
</evidence>
<dbReference type="Gene3D" id="1.10.10.10">
    <property type="entry name" value="Winged helix-like DNA-binding domain superfamily/Winged helix DNA-binding domain"/>
    <property type="match status" value="1"/>
</dbReference>
<dbReference type="CDD" id="cd06170">
    <property type="entry name" value="LuxR_C_like"/>
    <property type="match status" value="1"/>
</dbReference>
<dbReference type="GO" id="GO:0006355">
    <property type="term" value="P:regulation of DNA-templated transcription"/>
    <property type="evidence" value="ECO:0007669"/>
    <property type="project" value="InterPro"/>
</dbReference>
<dbReference type="InterPro" id="IPR036388">
    <property type="entry name" value="WH-like_DNA-bd_sf"/>
</dbReference>
<dbReference type="Pfam" id="PF00196">
    <property type="entry name" value="GerE"/>
    <property type="match status" value="1"/>
</dbReference>
<keyword evidence="2" id="KW-0238">DNA-binding</keyword>
<evidence type="ECO:0000313" key="6">
    <source>
        <dbReference type="Proteomes" id="UP000606172"/>
    </source>
</evidence>
<gene>
    <name evidence="5" type="ORF">Ssi02_20910</name>
</gene>
<comment type="caution">
    <text evidence="5">The sequence shown here is derived from an EMBL/GenBank/DDBJ whole genome shotgun (WGS) entry which is preliminary data.</text>
</comment>
<dbReference type="EMBL" id="BOOW01000012">
    <property type="protein sequence ID" value="GII91860.1"/>
    <property type="molecule type" value="Genomic_DNA"/>
</dbReference>
<dbReference type="PROSITE" id="PS00622">
    <property type="entry name" value="HTH_LUXR_1"/>
    <property type="match status" value="1"/>
</dbReference>
<dbReference type="PANTHER" id="PTHR44688:SF16">
    <property type="entry name" value="DNA-BINDING TRANSCRIPTIONAL ACTIVATOR DEVR_DOSR"/>
    <property type="match status" value="1"/>
</dbReference>
<accession>A0A919V4E3</accession>
<evidence type="ECO:0000259" key="4">
    <source>
        <dbReference type="PROSITE" id="PS50043"/>
    </source>
</evidence>
<keyword evidence="3" id="KW-0804">Transcription</keyword>
<dbReference type="Proteomes" id="UP000606172">
    <property type="component" value="Unassembled WGS sequence"/>
</dbReference>
<protein>
    <recommendedName>
        <fullName evidence="4">HTH luxR-type domain-containing protein</fullName>
    </recommendedName>
</protein>
<dbReference type="AlphaFoldDB" id="A0A919V4E3"/>
<dbReference type="SMART" id="SM00421">
    <property type="entry name" value="HTH_LUXR"/>
    <property type="match status" value="1"/>
</dbReference>
<sequence length="73" mass="8279">MGEGVDQMFLTPRQSQIMTLIAEGHSNKEIASRLGLSSKTVNAHLQRVYDRYGVRNRAAAVAKWLREEPRPKL</sequence>
<dbReference type="PANTHER" id="PTHR44688">
    <property type="entry name" value="DNA-BINDING TRANSCRIPTIONAL ACTIVATOR DEVR_DOSR"/>
    <property type="match status" value="1"/>
</dbReference>
<evidence type="ECO:0000313" key="5">
    <source>
        <dbReference type="EMBL" id="GII91860.1"/>
    </source>
</evidence>
<proteinExistence type="predicted"/>
<dbReference type="InterPro" id="IPR000792">
    <property type="entry name" value="Tscrpt_reg_LuxR_C"/>
</dbReference>
<keyword evidence="6" id="KW-1185">Reference proteome</keyword>
<dbReference type="GO" id="GO:0003677">
    <property type="term" value="F:DNA binding"/>
    <property type="evidence" value="ECO:0007669"/>
    <property type="project" value="UniProtKB-KW"/>
</dbReference>
<dbReference type="PROSITE" id="PS50043">
    <property type="entry name" value="HTH_LUXR_2"/>
    <property type="match status" value="1"/>
</dbReference>
<dbReference type="SUPFAM" id="SSF46894">
    <property type="entry name" value="C-terminal effector domain of the bipartite response regulators"/>
    <property type="match status" value="1"/>
</dbReference>
<evidence type="ECO:0000256" key="1">
    <source>
        <dbReference type="ARBA" id="ARBA00023015"/>
    </source>
</evidence>
<evidence type="ECO:0000256" key="3">
    <source>
        <dbReference type="ARBA" id="ARBA00023163"/>
    </source>
</evidence>